<feature type="compositionally biased region" description="Basic and acidic residues" evidence="1">
    <location>
        <begin position="164"/>
        <end position="174"/>
    </location>
</feature>
<dbReference type="Pfam" id="PF07969">
    <property type="entry name" value="Amidohydro_3"/>
    <property type="match status" value="1"/>
</dbReference>
<protein>
    <recommendedName>
        <fullName evidence="2">Amidohydrolase 3 domain-containing protein</fullName>
    </recommendedName>
</protein>
<accession>A0A1G6HGH3</accession>
<dbReference type="InterPro" id="IPR032466">
    <property type="entry name" value="Metal_Hydrolase"/>
</dbReference>
<dbReference type="GO" id="GO:0016810">
    <property type="term" value="F:hydrolase activity, acting on carbon-nitrogen (but not peptide) bonds"/>
    <property type="evidence" value="ECO:0007669"/>
    <property type="project" value="InterPro"/>
</dbReference>
<dbReference type="InterPro" id="IPR011059">
    <property type="entry name" value="Metal-dep_hydrolase_composite"/>
</dbReference>
<dbReference type="Gene3D" id="3.20.20.140">
    <property type="entry name" value="Metal-dependent hydrolases"/>
    <property type="match status" value="1"/>
</dbReference>
<dbReference type="EMBL" id="FMYG01000002">
    <property type="protein sequence ID" value="SDB92546.1"/>
    <property type="molecule type" value="Genomic_DNA"/>
</dbReference>
<dbReference type="SUPFAM" id="SSF51338">
    <property type="entry name" value="Composite domain of metallo-dependent hydrolases"/>
    <property type="match status" value="1"/>
</dbReference>
<dbReference type="Gene3D" id="2.30.40.10">
    <property type="entry name" value="Urease, subunit C, domain 1"/>
    <property type="match status" value="1"/>
</dbReference>
<reference evidence="3 4" key="1">
    <citation type="submission" date="2016-09" db="EMBL/GenBank/DDBJ databases">
        <authorList>
            <person name="Capua I."/>
            <person name="De Benedictis P."/>
            <person name="Joannis T."/>
            <person name="Lombin L.H."/>
            <person name="Cattoli G."/>
        </authorList>
    </citation>
    <scope>NUCLEOTIDE SEQUENCE [LARGE SCALE GENOMIC DNA]</scope>
    <source>
        <strain evidence="3 4">NIO-1002</strain>
    </source>
</reference>
<dbReference type="InterPro" id="IPR033932">
    <property type="entry name" value="YtcJ-like"/>
</dbReference>
<evidence type="ECO:0000256" key="1">
    <source>
        <dbReference type="SAM" id="MobiDB-lite"/>
    </source>
</evidence>
<evidence type="ECO:0000313" key="4">
    <source>
        <dbReference type="Proteomes" id="UP000183203"/>
    </source>
</evidence>
<dbReference type="SUPFAM" id="SSF51556">
    <property type="entry name" value="Metallo-dependent hydrolases"/>
    <property type="match status" value="1"/>
</dbReference>
<gene>
    <name evidence="3" type="ORF">SAMN05216418_1100</name>
</gene>
<dbReference type="AlphaFoldDB" id="A0A1G6HGH3"/>
<dbReference type="Gene3D" id="3.10.310.70">
    <property type="match status" value="1"/>
</dbReference>
<dbReference type="CDD" id="cd01300">
    <property type="entry name" value="YtcJ_like"/>
    <property type="match status" value="1"/>
</dbReference>
<proteinExistence type="predicted"/>
<dbReference type="RefSeq" id="WP_058231358.1">
    <property type="nucleotide sequence ID" value="NZ_FMYG01000002.1"/>
</dbReference>
<feature type="domain" description="Amidohydrolase 3" evidence="2">
    <location>
        <begin position="51"/>
        <end position="535"/>
    </location>
</feature>
<dbReference type="PANTHER" id="PTHR22642">
    <property type="entry name" value="IMIDAZOLONEPROPIONASE"/>
    <property type="match status" value="1"/>
</dbReference>
<organism evidence="3 4">
    <name type="scientific">Microbacterium enclense</name>
    <dbReference type="NCBI Taxonomy" id="993073"/>
    <lineage>
        <taxon>Bacteria</taxon>
        <taxon>Bacillati</taxon>
        <taxon>Actinomycetota</taxon>
        <taxon>Actinomycetes</taxon>
        <taxon>Micrococcales</taxon>
        <taxon>Microbacteriaceae</taxon>
        <taxon>Microbacterium</taxon>
    </lineage>
</organism>
<feature type="region of interest" description="Disordered" evidence="1">
    <location>
        <begin position="156"/>
        <end position="178"/>
    </location>
</feature>
<sequence length="537" mass="55467">MSALIIGNAVVFSDGRVQDADTIGIRDGIVVAVGTLASVQDAVGTGADDLDARGGLVTPGFVDAHVHLGVGAMDALRCDLSGAASLVEIDARVRAFAADSPAPWVVGGGWDPTLFPASGPQATHLDALVPDRPALLLDADHHGAWANSAALAAAGLDASTPDPADGRIERDTDGRPSGALREGAMQLVARLLPSPATEDVARGILRLSRDLLGAGVTGWQEAALGAYGGFPDFTDAYLHLLRQGSLRGRATGAIWVPRDLTPDGVDAFVAHAVGRARANAAAGLPSATAKLMLDGIVETRTAHLLEPYVGSEERGLSYFSPALVQRLVPALNAAGIAVHVHAIGDAAVRDALDGFARVPPADRQRVRNHIAHIQLIHPDDVARFAALEVTANAQPFWACATALTRQATLPTIGDDRADELYVFGSLHRAGARLAMGSDWPVSSFDPWQGVHVAVTRRPPTEPDATPLGDGEALDLAASIDAYTRGSAHLLGLPGGAITPGRAADLAIADRDPFTGHPAGIHETRNVATIVAGEVVGG</sequence>
<dbReference type="STRING" id="993073.AS029_04260"/>
<dbReference type="OrthoDB" id="3238066at2"/>
<evidence type="ECO:0000313" key="3">
    <source>
        <dbReference type="EMBL" id="SDB92546.1"/>
    </source>
</evidence>
<dbReference type="Proteomes" id="UP000183203">
    <property type="component" value="Unassembled WGS sequence"/>
</dbReference>
<dbReference type="PANTHER" id="PTHR22642:SF2">
    <property type="entry name" value="PROTEIN LONG AFTER FAR-RED 3"/>
    <property type="match status" value="1"/>
</dbReference>
<dbReference type="InterPro" id="IPR013108">
    <property type="entry name" value="Amidohydro_3"/>
</dbReference>
<name>A0A1G6HGH3_9MICO</name>
<evidence type="ECO:0000259" key="2">
    <source>
        <dbReference type="Pfam" id="PF07969"/>
    </source>
</evidence>